<gene>
    <name evidence="8" type="ORF">MINT15_12220</name>
</gene>
<dbReference type="Pfam" id="PF00482">
    <property type="entry name" value="T2SSF"/>
    <property type="match status" value="1"/>
</dbReference>
<evidence type="ECO:0000256" key="1">
    <source>
        <dbReference type="ARBA" id="ARBA00004651"/>
    </source>
</evidence>
<keyword evidence="3 6" id="KW-0812">Transmembrane</keyword>
<evidence type="ECO:0000256" key="4">
    <source>
        <dbReference type="ARBA" id="ARBA00022989"/>
    </source>
</evidence>
<evidence type="ECO:0000313" key="9">
    <source>
        <dbReference type="Proteomes" id="UP000030848"/>
    </source>
</evidence>
<reference evidence="8 9" key="1">
    <citation type="submission" date="2014-10" db="EMBL/GenBank/DDBJ databases">
        <title>Genome sequence of Micropolyspora internatus JCM3315.</title>
        <authorList>
            <person name="Shin S.-K."/>
            <person name="Yi H."/>
        </authorList>
    </citation>
    <scope>NUCLEOTIDE SEQUENCE [LARGE SCALE GENOMIC DNA]</scope>
    <source>
        <strain evidence="8 9">JCM 3315</strain>
    </source>
</reference>
<dbReference type="PANTHER" id="PTHR35007:SF4">
    <property type="entry name" value="CONSERVED TRANSMEMBRANE PROTEIN-RELATED"/>
    <property type="match status" value="1"/>
</dbReference>
<sequence length="282" mass="29159">MLIAAMTVSAIGLLLWPSRAAGQRLARLLRPTVFPSGHPDDGEMARSTGPHRRFLTAFAVCVTVGCVLTVGMGATVGCGLLVAAVVLHRRARVRARTTVAVCGDLASLLRGVVTELRAGAHPVTAVEHVAREAPRPLADRLRGLAASARFSGVPTAEPEVRAACGPGMEHVDRIFGRLATSWALSARHGIPLADVFDAVHRDMETTARSARQLDARLAGPRAGAAVLAFLPVAGLVLGEAMGAAPIPVLMGTSVGSVLFVVGAALLVAGVAWTSSMTGRVLQ</sequence>
<dbReference type="InterPro" id="IPR018076">
    <property type="entry name" value="T2SS_GspF_dom"/>
</dbReference>
<evidence type="ECO:0000256" key="3">
    <source>
        <dbReference type="ARBA" id="ARBA00022692"/>
    </source>
</evidence>
<keyword evidence="4 6" id="KW-1133">Transmembrane helix</keyword>
<dbReference type="GO" id="GO:0005886">
    <property type="term" value="C:plasma membrane"/>
    <property type="evidence" value="ECO:0007669"/>
    <property type="project" value="UniProtKB-SubCell"/>
</dbReference>
<feature type="transmembrane region" description="Helical" evidence="6">
    <location>
        <begin position="249"/>
        <end position="272"/>
    </location>
</feature>
<protein>
    <submittedName>
        <fullName evidence="8">Pilus assembly protein TadB</fullName>
    </submittedName>
</protein>
<comment type="subcellular location">
    <subcellularLocation>
        <location evidence="1">Cell membrane</location>
        <topology evidence="1">Multi-pass membrane protein</topology>
    </subcellularLocation>
</comment>
<evidence type="ECO:0000256" key="5">
    <source>
        <dbReference type="ARBA" id="ARBA00023136"/>
    </source>
</evidence>
<name>A0A837D9Y2_9PSEU</name>
<feature type="domain" description="Type II secretion system protein GspF" evidence="7">
    <location>
        <begin position="109"/>
        <end position="236"/>
    </location>
</feature>
<proteinExistence type="predicted"/>
<dbReference type="OrthoDB" id="3712305at2"/>
<evidence type="ECO:0000313" key="8">
    <source>
        <dbReference type="EMBL" id="KHF44340.1"/>
    </source>
</evidence>
<keyword evidence="2" id="KW-1003">Cell membrane</keyword>
<dbReference type="Proteomes" id="UP000030848">
    <property type="component" value="Unassembled WGS sequence"/>
</dbReference>
<dbReference type="PANTHER" id="PTHR35007">
    <property type="entry name" value="INTEGRAL MEMBRANE PROTEIN-RELATED"/>
    <property type="match status" value="1"/>
</dbReference>
<organism evidence="8 9">
    <name type="scientific">Saccharomonospora viridis</name>
    <dbReference type="NCBI Taxonomy" id="1852"/>
    <lineage>
        <taxon>Bacteria</taxon>
        <taxon>Bacillati</taxon>
        <taxon>Actinomycetota</taxon>
        <taxon>Actinomycetes</taxon>
        <taxon>Pseudonocardiales</taxon>
        <taxon>Pseudonocardiaceae</taxon>
        <taxon>Saccharomonospora</taxon>
    </lineage>
</organism>
<accession>A0A837D9Y2</accession>
<dbReference type="RefSeq" id="WP_037309171.1">
    <property type="nucleotide sequence ID" value="NZ_DAHVQW010000005.1"/>
</dbReference>
<dbReference type="AlphaFoldDB" id="A0A837D9Y2"/>
<evidence type="ECO:0000259" key="7">
    <source>
        <dbReference type="Pfam" id="PF00482"/>
    </source>
</evidence>
<feature type="transmembrane region" description="Helical" evidence="6">
    <location>
        <begin position="54"/>
        <end position="87"/>
    </location>
</feature>
<feature type="transmembrane region" description="Helical" evidence="6">
    <location>
        <begin position="218"/>
        <end position="237"/>
    </location>
</feature>
<evidence type="ECO:0000256" key="6">
    <source>
        <dbReference type="SAM" id="Phobius"/>
    </source>
</evidence>
<dbReference type="EMBL" id="JRZE01000003">
    <property type="protein sequence ID" value="KHF44340.1"/>
    <property type="molecule type" value="Genomic_DNA"/>
</dbReference>
<comment type="caution">
    <text evidence="8">The sequence shown here is derived from an EMBL/GenBank/DDBJ whole genome shotgun (WGS) entry which is preliminary data.</text>
</comment>
<keyword evidence="5 6" id="KW-0472">Membrane</keyword>
<evidence type="ECO:0000256" key="2">
    <source>
        <dbReference type="ARBA" id="ARBA00022475"/>
    </source>
</evidence>